<accession>N1W4H1</accession>
<dbReference type="InterPro" id="IPR009057">
    <property type="entry name" value="Homeodomain-like_sf"/>
</dbReference>
<evidence type="ECO:0000256" key="1">
    <source>
        <dbReference type="ARBA" id="ARBA00023125"/>
    </source>
</evidence>
<dbReference type="Proteomes" id="UP000012227">
    <property type="component" value="Unassembled WGS sequence"/>
</dbReference>
<comment type="caution">
    <text evidence="4">The sequence shown here is derived from an EMBL/GenBank/DDBJ whole genome shotgun (WGS) entry which is preliminary data.</text>
</comment>
<feature type="domain" description="HTH tetR-type" evidence="3">
    <location>
        <begin position="21"/>
        <end position="81"/>
    </location>
</feature>
<dbReference type="InterPro" id="IPR023772">
    <property type="entry name" value="DNA-bd_HTH_TetR-type_CS"/>
</dbReference>
<keyword evidence="1 2" id="KW-0238">DNA-binding</keyword>
<dbReference type="PROSITE" id="PS01081">
    <property type="entry name" value="HTH_TETR_1"/>
    <property type="match status" value="1"/>
</dbReference>
<protein>
    <submittedName>
        <fullName evidence="4">Transcriptional regulator, TetR family</fullName>
    </submittedName>
</protein>
<evidence type="ECO:0000313" key="5">
    <source>
        <dbReference type="Proteomes" id="UP000012227"/>
    </source>
</evidence>
<dbReference type="PRINTS" id="PR00455">
    <property type="entry name" value="HTHTETR"/>
</dbReference>
<dbReference type="InterPro" id="IPR001647">
    <property type="entry name" value="HTH_TetR"/>
</dbReference>
<dbReference type="Pfam" id="PF00440">
    <property type="entry name" value="TetR_N"/>
    <property type="match status" value="1"/>
</dbReference>
<dbReference type="PROSITE" id="PS50977">
    <property type="entry name" value="HTH_TETR_2"/>
    <property type="match status" value="1"/>
</dbReference>
<dbReference type="InterPro" id="IPR050624">
    <property type="entry name" value="HTH-type_Tx_Regulator"/>
</dbReference>
<sequence>MKAVPIKSLQKSENKKQQAREKSIERILTSAIVLFAKHGFSQTTMEMIANHAKISKGLAYNYFKSKNQIFEQIIDNHLAKQEKFYNNIPPNLSAKEYVREFFIRSIQFAKEERKTMVLISVCLFQPGSVSLSKKMLENVEKRFAPFKEAMKERFRSYGIKDPDKEMILIKTFLHGVIMSQHFNDTTTCTPTIIEMVLERYDYKN</sequence>
<evidence type="ECO:0000313" key="4">
    <source>
        <dbReference type="EMBL" id="EMY68117.1"/>
    </source>
</evidence>
<name>N1W4H1_9LEPT</name>
<reference evidence="4 5" key="1">
    <citation type="submission" date="2013-03" db="EMBL/GenBank/DDBJ databases">
        <authorList>
            <person name="Harkins D.M."/>
            <person name="Durkin A.S."/>
            <person name="Brinkac L.M."/>
            <person name="Haft D.H."/>
            <person name="Selengut J.D."/>
            <person name="Sanka R."/>
            <person name="DePew J."/>
            <person name="Purushe J."/>
            <person name="Galloway R.L."/>
            <person name="Vinetz J.M."/>
            <person name="Sutton G.G."/>
            <person name="Nierman W.C."/>
            <person name="Fouts D.E."/>
        </authorList>
    </citation>
    <scope>NUCLEOTIDE SEQUENCE [LARGE SCALE GENOMIC DNA]</scope>
    <source>
        <strain evidence="4 5">Waz Holland</strain>
    </source>
</reference>
<dbReference type="STRING" id="1218591.LEP1GSC199_0440"/>
<dbReference type="AlphaFoldDB" id="N1W4H1"/>
<feature type="DNA-binding region" description="H-T-H motif" evidence="2">
    <location>
        <begin position="44"/>
        <end position="63"/>
    </location>
</feature>
<dbReference type="PANTHER" id="PTHR43479:SF11">
    <property type="entry name" value="ACREF_ENVCD OPERON REPRESSOR-RELATED"/>
    <property type="match status" value="1"/>
</dbReference>
<dbReference type="GO" id="GO:0003677">
    <property type="term" value="F:DNA binding"/>
    <property type="evidence" value="ECO:0007669"/>
    <property type="project" value="UniProtKB-UniRule"/>
</dbReference>
<dbReference type="SUPFAM" id="SSF46689">
    <property type="entry name" value="Homeodomain-like"/>
    <property type="match status" value="1"/>
</dbReference>
<organism evidence="4 5">
    <name type="scientific">Leptospira vanthielii serovar Holland str. Waz Holland = ATCC 700522</name>
    <dbReference type="NCBI Taxonomy" id="1218591"/>
    <lineage>
        <taxon>Bacteria</taxon>
        <taxon>Pseudomonadati</taxon>
        <taxon>Spirochaetota</taxon>
        <taxon>Spirochaetia</taxon>
        <taxon>Leptospirales</taxon>
        <taxon>Leptospiraceae</taxon>
        <taxon>Leptospira</taxon>
    </lineage>
</organism>
<dbReference type="Gene3D" id="1.10.357.10">
    <property type="entry name" value="Tetracycline Repressor, domain 2"/>
    <property type="match status" value="1"/>
</dbReference>
<dbReference type="PANTHER" id="PTHR43479">
    <property type="entry name" value="ACREF/ENVCD OPERON REPRESSOR-RELATED"/>
    <property type="match status" value="1"/>
</dbReference>
<dbReference type="EMBL" id="AOGY02000075">
    <property type="protein sequence ID" value="EMY68117.1"/>
    <property type="molecule type" value="Genomic_DNA"/>
</dbReference>
<evidence type="ECO:0000256" key="2">
    <source>
        <dbReference type="PROSITE-ProRule" id="PRU00335"/>
    </source>
</evidence>
<evidence type="ECO:0000259" key="3">
    <source>
        <dbReference type="PROSITE" id="PS50977"/>
    </source>
</evidence>
<proteinExistence type="predicted"/>
<gene>
    <name evidence="4" type="ORF">LEP1GSC199_0440</name>
</gene>